<evidence type="ECO:0000256" key="2">
    <source>
        <dbReference type="ARBA" id="ARBA00022963"/>
    </source>
</evidence>
<evidence type="ECO:0000256" key="5">
    <source>
        <dbReference type="SAM" id="SignalP"/>
    </source>
</evidence>
<dbReference type="Proteomes" id="UP001582793">
    <property type="component" value="Unassembled WGS sequence"/>
</dbReference>
<keyword evidence="7" id="KW-1185">Reference proteome</keyword>
<comment type="caution">
    <text evidence="6">The sequence shown here is derived from an EMBL/GenBank/DDBJ whole genome shotgun (WGS) entry which is preliminary data.</text>
</comment>
<dbReference type="RefSeq" id="WP_375735440.1">
    <property type="nucleotide sequence ID" value="NZ_JBCGDC010000068.1"/>
</dbReference>
<feature type="signal peptide" evidence="5">
    <location>
        <begin position="1"/>
        <end position="23"/>
    </location>
</feature>
<accession>A0ABV5CUS7</accession>
<dbReference type="Pfam" id="PF07224">
    <property type="entry name" value="Chlorophyllase"/>
    <property type="match status" value="1"/>
</dbReference>
<feature type="chain" id="PRO_5046397499" evidence="5">
    <location>
        <begin position="24"/>
        <end position="326"/>
    </location>
</feature>
<organism evidence="6 7">
    <name type="scientific">Polymorphospora lycopeni</name>
    <dbReference type="NCBI Taxonomy" id="3140240"/>
    <lineage>
        <taxon>Bacteria</taxon>
        <taxon>Bacillati</taxon>
        <taxon>Actinomycetota</taxon>
        <taxon>Actinomycetes</taxon>
        <taxon>Micromonosporales</taxon>
        <taxon>Micromonosporaceae</taxon>
        <taxon>Polymorphospora</taxon>
    </lineage>
</organism>
<name>A0ABV5CUS7_9ACTN</name>
<reference evidence="6 7" key="1">
    <citation type="submission" date="2024-04" db="EMBL/GenBank/DDBJ databases">
        <title>Polymorphospora sp. isolated from Baiyangdian Lake in Xiong'an New Area.</title>
        <authorList>
            <person name="Zhang X."/>
            <person name="Liu J."/>
        </authorList>
    </citation>
    <scope>NUCLEOTIDE SEQUENCE [LARGE SCALE GENOMIC DNA]</scope>
    <source>
        <strain evidence="6 7">2-325</strain>
    </source>
</reference>
<keyword evidence="3" id="KW-0443">Lipid metabolism</keyword>
<dbReference type="Gene3D" id="3.40.50.1820">
    <property type="entry name" value="alpha/beta hydrolase"/>
    <property type="match status" value="1"/>
</dbReference>
<keyword evidence="2" id="KW-0442">Lipid degradation</keyword>
<evidence type="ECO:0000256" key="4">
    <source>
        <dbReference type="SAM" id="MobiDB-lite"/>
    </source>
</evidence>
<keyword evidence="1" id="KW-0378">Hydrolase</keyword>
<protein>
    <submittedName>
        <fullName evidence="6">Chlorophyllase</fullName>
    </submittedName>
</protein>
<feature type="region of interest" description="Disordered" evidence="4">
    <location>
        <begin position="26"/>
        <end position="53"/>
    </location>
</feature>
<feature type="compositionally biased region" description="Low complexity" evidence="4">
    <location>
        <begin position="37"/>
        <end position="53"/>
    </location>
</feature>
<gene>
    <name evidence="6" type="ORF">AAFH96_21975</name>
</gene>
<dbReference type="InterPro" id="IPR029058">
    <property type="entry name" value="AB_hydrolase_fold"/>
</dbReference>
<dbReference type="PANTHER" id="PTHR10272">
    <property type="entry name" value="PLATELET-ACTIVATING FACTOR ACETYLHYDROLASE"/>
    <property type="match status" value="1"/>
</dbReference>
<evidence type="ECO:0000313" key="6">
    <source>
        <dbReference type="EMBL" id="MFB6395759.1"/>
    </source>
</evidence>
<dbReference type="SUPFAM" id="SSF53474">
    <property type="entry name" value="alpha/beta-Hydrolases"/>
    <property type="match status" value="1"/>
</dbReference>
<dbReference type="InterPro" id="IPR017395">
    <property type="entry name" value="Chlorophyllase-like"/>
</dbReference>
<dbReference type="PROSITE" id="PS51257">
    <property type="entry name" value="PROKAR_LIPOPROTEIN"/>
    <property type="match status" value="1"/>
</dbReference>
<sequence>MPRRSRRIPILVTALLAVTVAGCSPQPTPNSGGTTDAPSAPAPATASAAPVTPGAAPAEPFAVGVRQLDLARDGRALPVTVWYPAAGEPGGTPRSGARAATGRFPVVAFSHGLTGTPQEYAAVLTRWAAAGFVVAAPRFPKTSGTATQPDVFDVLNQPADVSYVVTEVLALGGRDGDPLAGRLATDRVAAAGHSAGGITTLGLFTLARDERLDAGIVLAGSALGVGTTFSGPAAPQLFVHGELDEVVSYASGKAAYDQVPWPKAMLSLPDGDHGRSLLRTGDPAFEVVVETTTDFLRWTLYGDPDARHRLPDGAGRNGVAAFDDRL</sequence>
<dbReference type="EMBL" id="JBCGDC010000068">
    <property type="protein sequence ID" value="MFB6395759.1"/>
    <property type="molecule type" value="Genomic_DNA"/>
</dbReference>
<evidence type="ECO:0000256" key="1">
    <source>
        <dbReference type="ARBA" id="ARBA00022801"/>
    </source>
</evidence>
<evidence type="ECO:0000313" key="7">
    <source>
        <dbReference type="Proteomes" id="UP001582793"/>
    </source>
</evidence>
<evidence type="ECO:0000256" key="3">
    <source>
        <dbReference type="ARBA" id="ARBA00023098"/>
    </source>
</evidence>
<keyword evidence="5" id="KW-0732">Signal</keyword>
<dbReference type="PANTHER" id="PTHR10272:SF0">
    <property type="entry name" value="PLATELET-ACTIVATING FACTOR ACETYLHYDROLASE"/>
    <property type="match status" value="1"/>
</dbReference>
<proteinExistence type="predicted"/>